<sequence length="75" mass="8405">MSQINLQTRQPKPSEILVQSTPVKKGRKLETIKCKVCFAPTAPDIYNTYTGIPLVLKCTQCGCKSWAKIRHATNQ</sequence>
<proteinExistence type="predicted"/>
<organism evidence="1">
    <name type="scientific">Candidatus Nitrosarchaeum limnium SFB1</name>
    <dbReference type="NCBI Taxonomy" id="886738"/>
    <lineage>
        <taxon>Archaea</taxon>
        <taxon>Nitrososphaerota</taxon>
        <taxon>Nitrososphaeria</taxon>
        <taxon>Nitrosopumilales</taxon>
        <taxon>Nitrosopumilaceae</taxon>
        <taxon>Nitrosarchaeum</taxon>
    </lineage>
</organism>
<dbReference type="Proteomes" id="UP000004348">
    <property type="component" value="Chromosome"/>
</dbReference>
<comment type="caution">
    <text evidence="1">The sequence shown here is derived from an EMBL/GenBank/DDBJ whole genome shotgun (WGS) entry which is preliminary data.</text>
</comment>
<reference evidence="1" key="1">
    <citation type="journal article" date="2011" name="PLoS ONE">
        <title>Genome of a low-salinity ammonia-oxidizing archaeon determined by single-cell and metagenomic analysis.</title>
        <authorList>
            <person name="Blainey P.C."/>
            <person name="Mosier A.C."/>
            <person name="Potanina A."/>
            <person name="Francis C.A."/>
            <person name="Quake S.R."/>
        </authorList>
    </citation>
    <scope>NUCLEOTIDE SEQUENCE [LARGE SCALE GENOMIC DNA]</scope>
    <source>
        <strain evidence="1">SFB1</strain>
    </source>
</reference>
<dbReference type="AlphaFoldDB" id="F3KMA2"/>
<accession>F3KMA2</accession>
<dbReference type="STRING" id="886738.Nlim_1649"/>
<protein>
    <submittedName>
        <fullName evidence="1">Uncharacterized protein</fullName>
    </submittedName>
</protein>
<name>F3KMA2_9ARCH</name>
<gene>
    <name evidence="1" type="ORF">Nlim_1649</name>
</gene>
<dbReference type="HOGENOM" id="CLU_2662150_0_0_2"/>
<dbReference type="EMBL" id="AEGP01000062">
    <property type="protein sequence ID" value="EGG41491.1"/>
    <property type="molecule type" value="Genomic_DNA"/>
</dbReference>
<evidence type="ECO:0000313" key="1">
    <source>
        <dbReference type="EMBL" id="EGG41491.1"/>
    </source>
</evidence>